<dbReference type="GO" id="GO:0043190">
    <property type="term" value="C:ATP-binding cassette (ABC) transporter complex"/>
    <property type="evidence" value="ECO:0007669"/>
    <property type="project" value="InterPro"/>
</dbReference>
<dbReference type="OrthoDB" id="9778062at2"/>
<feature type="transmembrane region" description="Helical" evidence="9">
    <location>
        <begin position="329"/>
        <end position="348"/>
    </location>
</feature>
<keyword evidence="8 9" id="KW-0472">Membrane</keyword>
<evidence type="ECO:0000313" key="10">
    <source>
        <dbReference type="EMBL" id="AKO65666.1"/>
    </source>
</evidence>
<keyword evidence="5" id="KW-0997">Cell inner membrane</keyword>
<evidence type="ECO:0000256" key="2">
    <source>
        <dbReference type="ARBA" id="ARBA00014213"/>
    </source>
</evidence>
<evidence type="ECO:0000256" key="4">
    <source>
        <dbReference type="ARBA" id="ARBA00022475"/>
    </source>
</evidence>
<sequence length="368" mass="41447">MLYQNKLKNELFYNSLSTILILSGIVVAQRGVVVFRLASKGIIPNDSILTILVFSLLKYLPILLTLTLFLTILLTLSRWFRDSEMMIWFSSGLGLTSFIRPILFFSLPIILLIGFLSLYLSPWATQKSEEYKAGLKNRDELATISPGSFKESKSKDRVFYVEGFGDLGSKVKNVFVQSEQNGKLGIIVSNEGSRVSTSTDKDEYIVLKKGKRYEVNHENNNFTEIKFDDYGFLVERKLPPIIDVNQVEAMPTALLLSTNSNREIAEFVWRVSLPISGIVLIILAIPLSFINPRTGRSVNIIIAIMIFAIYNNLMGVTQSYINLGKLNPYVGGAIVHALIISVASYLMLRRNLNLPLLPSKVRNLRLKK</sequence>
<feature type="transmembrane region" description="Helical" evidence="9">
    <location>
        <begin position="267"/>
        <end position="290"/>
    </location>
</feature>
<keyword evidence="6 9" id="KW-0812">Transmembrane</keyword>
<dbReference type="InterPro" id="IPR005495">
    <property type="entry name" value="LptG/LptF_permease"/>
</dbReference>
<dbReference type="AlphaFoldDB" id="A0A0H4IXG4"/>
<dbReference type="NCBIfam" id="TIGR04407">
    <property type="entry name" value="LptF_YjgP"/>
    <property type="match status" value="1"/>
</dbReference>
<accession>A0A0H4IXG4</accession>
<keyword evidence="4" id="KW-1003">Cell membrane</keyword>
<evidence type="ECO:0000256" key="3">
    <source>
        <dbReference type="ARBA" id="ARBA00022448"/>
    </source>
</evidence>
<dbReference type="PANTHER" id="PTHR33529:SF7">
    <property type="entry name" value="LIPOPOLYSACCHARIDE EXPORT SYSTEM PERMEASE PROTEIN LPTF"/>
    <property type="match status" value="1"/>
</dbReference>
<feature type="transmembrane region" description="Helical" evidence="9">
    <location>
        <begin position="101"/>
        <end position="120"/>
    </location>
</feature>
<organism evidence="10 11">
    <name type="scientific">Methylophilales bacterium MBRS-H7</name>
    <dbReference type="NCBI Taxonomy" id="1623450"/>
    <lineage>
        <taxon>Bacteria</taxon>
        <taxon>Pseudomonadati</taxon>
        <taxon>Pseudomonadota</taxon>
        <taxon>Betaproteobacteria</taxon>
        <taxon>Nitrosomonadales</taxon>
        <taxon>OM43 clade</taxon>
    </lineage>
</organism>
<keyword evidence="11" id="KW-1185">Reference proteome</keyword>
<name>A0A0H4IXG4_9PROT</name>
<dbReference type="Pfam" id="PF03739">
    <property type="entry name" value="LptF_LptG"/>
    <property type="match status" value="1"/>
</dbReference>
<dbReference type="GO" id="GO:0015920">
    <property type="term" value="P:lipopolysaccharide transport"/>
    <property type="evidence" value="ECO:0007669"/>
    <property type="project" value="TreeGrafter"/>
</dbReference>
<dbReference type="Proteomes" id="UP000066549">
    <property type="component" value="Chromosome"/>
</dbReference>
<feature type="transmembrane region" description="Helical" evidence="9">
    <location>
        <begin position="59"/>
        <end position="80"/>
    </location>
</feature>
<comment type="subcellular location">
    <subcellularLocation>
        <location evidence="1">Cell inner membrane</location>
        <topology evidence="1">Multi-pass membrane protein</topology>
    </subcellularLocation>
</comment>
<evidence type="ECO:0000256" key="5">
    <source>
        <dbReference type="ARBA" id="ARBA00022519"/>
    </source>
</evidence>
<dbReference type="InterPro" id="IPR030922">
    <property type="entry name" value="LptF"/>
</dbReference>
<protein>
    <recommendedName>
        <fullName evidence="2">Lipopolysaccharide export system permease protein LptF</fullName>
    </recommendedName>
</protein>
<keyword evidence="3" id="KW-0813">Transport</keyword>
<dbReference type="PANTHER" id="PTHR33529">
    <property type="entry name" value="SLR0882 PROTEIN-RELATED"/>
    <property type="match status" value="1"/>
</dbReference>
<dbReference type="EMBL" id="CP011002">
    <property type="protein sequence ID" value="AKO65666.1"/>
    <property type="molecule type" value="Genomic_DNA"/>
</dbReference>
<evidence type="ECO:0000256" key="1">
    <source>
        <dbReference type="ARBA" id="ARBA00004429"/>
    </source>
</evidence>
<proteinExistence type="predicted"/>
<feature type="transmembrane region" description="Helical" evidence="9">
    <location>
        <begin position="297"/>
        <end position="317"/>
    </location>
</feature>
<evidence type="ECO:0000256" key="6">
    <source>
        <dbReference type="ARBA" id="ARBA00022692"/>
    </source>
</evidence>
<evidence type="ECO:0000256" key="9">
    <source>
        <dbReference type="SAM" id="Phobius"/>
    </source>
</evidence>
<evidence type="ECO:0000256" key="8">
    <source>
        <dbReference type="ARBA" id="ARBA00023136"/>
    </source>
</evidence>
<evidence type="ECO:0000256" key="7">
    <source>
        <dbReference type="ARBA" id="ARBA00022989"/>
    </source>
</evidence>
<feature type="transmembrane region" description="Helical" evidence="9">
    <location>
        <begin position="12"/>
        <end position="39"/>
    </location>
</feature>
<reference evidence="10 11" key="1">
    <citation type="submission" date="2015-03" db="EMBL/GenBank/DDBJ databases">
        <title>Comparative analysis of the OM43 clade including a novel species from Red Sea uncovers genomic and metabolic diversity among marine methylotrophs.</title>
        <authorList>
            <person name="Jimenez-Infante F."/>
            <person name="Ngugi D.K."/>
            <person name="Vinu M."/>
            <person name="Alam I."/>
            <person name="Kamau A."/>
            <person name="Blom J."/>
            <person name="Bajic V.B."/>
            <person name="Stingl U."/>
        </authorList>
    </citation>
    <scope>NUCLEOTIDE SEQUENCE [LARGE SCALE GENOMIC DNA]</scope>
    <source>
        <strain evidence="10 11">MBRSH7</strain>
    </source>
</reference>
<gene>
    <name evidence="10" type="ORF">VI33_02700</name>
</gene>
<evidence type="ECO:0000313" key="11">
    <source>
        <dbReference type="Proteomes" id="UP000066549"/>
    </source>
</evidence>
<dbReference type="GO" id="GO:0055085">
    <property type="term" value="P:transmembrane transport"/>
    <property type="evidence" value="ECO:0007669"/>
    <property type="project" value="InterPro"/>
</dbReference>
<keyword evidence="7 9" id="KW-1133">Transmembrane helix</keyword>